<protein>
    <recommendedName>
        <fullName evidence="2">Type IV / VI secretion system DotU domain-containing protein</fullName>
    </recommendedName>
</protein>
<feature type="domain" description="Type IV / VI secretion system DotU" evidence="2">
    <location>
        <begin position="54"/>
        <end position="238"/>
    </location>
</feature>
<dbReference type="KEGG" id="pmaw:MACH26_20750"/>
<name>A0AA48HRA7_9ALTE</name>
<evidence type="ECO:0000313" key="3">
    <source>
        <dbReference type="EMBL" id="BDX06554.1"/>
    </source>
</evidence>
<gene>
    <name evidence="3" type="ORF">MACH26_20750</name>
</gene>
<feature type="transmembrane region" description="Helical" evidence="1">
    <location>
        <begin position="226"/>
        <end position="245"/>
    </location>
</feature>
<dbReference type="AlphaFoldDB" id="A0AA48HRA7"/>
<sequence>MSISPASIKQSQLILRAFEESLAFWNQLRVDVEAHYKDSSNLADREGKEIKDVPRYVHREITEHLAAQEQRIKTIASSGQYIIYVQAQYALVALIDDQLLRMVAWPHQTDWLGMLLEKTLYSSRNAGHKLVQRIEEMIESDVTGKTLSPQVKQLAYIYLTVLWQGFRGKLINNSSRVEHLMNSLVEISDFNSVDLSHKHLFHQPYLHNRNNDKAARLAPLSKWHRVTLFAFILYLALGAGIWGVLTMDLSQELSSVISSSTK</sequence>
<dbReference type="EMBL" id="AP027272">
    <property type="protein sequence ID" value="BDX06554.1"/>
    <property type="molecule type" value="Genomic_DNA"/>
</dbReference>
<dbReference type="Gene3D" id="1.25.40.590">
    <property type="entry name" value="Type IV / VI secretion system, DotU"/>
    <property type="match status" value="1"/>
</dbReference>
<proteinExistence type="predicted"/>
<keyword evidence="1" id="KW-0812">Transmembrane</keyword>
<dbReference type="InterPro" id="IPR017732">
    <property type="entry name" value="T4/T6SS_DotU"/>
</dbReference>
<dbReference type="Proteomes" id="UP001333710">
    <property type="component" value="Chromosome"/>
</dbReference>
<accession>A0AA48HRA7</accession>
<dbReference type="RefSeq" id="WP_338292568.1">
    <property type="nucleotide sequence ID" value="NZ_AP027272.1"/>
</dbReference>
<evidence type="ECO:0000313" key="4">
    <source>
        <dbReference type="Proteomes" id="UP001333710"/>
    </source>
</evidence>
<dbReference type="PANTHER" id="PTHR38033:SF1">
    <property type="entry name" value="DOTU FAMILY TYPE IV_VI SECRETION SYSTEM PROTEIN"/>
    <property type="match status" value="1"/>
</dbReference>
<keyword evidence="1" id="KW-0472">Membrane</keyword>
<dbReference type="InterPro" id="IPR038522">
    <property type="entry name" value="T4/T6SS_DotU_sf"/>
</dbReference>
<reference evidence="3" key="1">
    <citation type="submission" date="2023-01" db="EMBL/GenBank/DDBJ databases">
        <title>Complete genome sequence of Planctobacterium marinum strain Dej080120_11.</title>
        <authorList>
            <person name="Ueki S."/>
            <person name="Maruyama F."/>
        </authorList>
    </citation>
    <scope>NUCLEOTIDE SEQUENCE</scope>
    <source>
        <strain evidence="3">Dej080120_11</strain>
    </source>
</reference>
<evidence type="ECO:0000256" key="1">
    <source>
        <dbReference type="SAM" id="Phobius"/>
    </source>
</evidence>
<organism evidence="3 4">
    <name type="scientific">Planctobacterium marinum</name>
    <dbReference type="NCBI Taxonomy" id="1631968"/>
    <lineage>
        <taxon>Bacteria</taxon>
        <taxon>Pseudomonadati</taxon>
        <taxon>Pseudomonadota</taxon>
        <taxon>Gammaproteobacteria</taxon>
        <taxon>Alteromonadales</taxon>
        <taxon>Alteromonadaceae</taxon>
        <taxon>Planctobacterium</taxon>
    </lineage>
</organism>
<evidence type="ECO:0000259" key="2">
    <source>
        <dbReference type="Pfam" id="PF09850"/>
    </source>
</evidence>
<keyword evidence="4" id="KW-1185">Reference proteome</keyword>
<keyword evidence="1" id="KW-1133">Transmembrane helix</keyword>
<dbReference type="Pfam" id="PF09850">
    <property type="entry name" value="DotU"/>
    <property type="match status" value="1"/>
</dbReference>
<dbReference type="PANTHER" id="PTHR38033">
    <property type="entry name" value="MEMBRANE PROTEIN-RELATED"/>
    <property type="match status" value="1"/>
</dbReference>